<dbReference type="Gene3D" id="3.30.70.60">
    <property type="match status" value="1"/>
</dbReference>
<evidence type="ECO:0000256" key="5">
    <source>
        <dbReference type="ARBA" id="ARBA00093309"/>
    </source>
</evidence>
<evidence type="ECO:0000259" key="8">
    <source>
        <dbReference type="SMART" id="SM00888"/>
    </source>
</evidence>
<comment type="similarity">
    <text evidence="1 7">Belongs to the EF-1-beta/EF-1-delta family.</text>
</comment>
<dbReference type="InterPro" id="IPR036219">
    <property type="entry name" value="eEF-1beta-like_sf"/>
</dbReference>
<dbReference type="PANTHER" id="PTHR11595">
    <property type="entry name" value="EF-HAND AND COILED-COIL DOMAIN-CONTAINING FAMILY MEMBER"/>
    <property type="match status" value="1"/>
</dbReference>
<keyword evidence="12" id="KW-1185">Reference proteome</keyword>
<dbReference type="InterPro" id="IPR053836">
    <property type="entry name" value="Arc1-like_N"/>
</dbReference>
<reference evidence="11" key="3">
    <citation type="submission" date="2015-06" db="UniProtKB">
        <authorList>
            <consortium name="EnsemblMetazoa"/>
        </authorList>
    </citation>
    <scope>IDENTIFICATION</scope>
</reference>
<sequence length="221" mass="24716">MVQLGQFGDLKTSDGLKNLNTYLEDKSYITGYQPSQSDVAVFELLKGAPSAEYIHCLRWFNHIKSYGDDKKKFPGEKPKLDAKPAAPAVAKKDDDDDIDLFGSDDEVDDEAERVKKERLAAYEAKKSKKEAIIAKSNIVLDVKPWDDETDMAQVEECVRSVQCDGLLWGASKLVPLAYGIKKLQITCVVEDDKVGTDFLEEEITKFEDLVQSVDIAAFNKI</sequence>
<dbReference type="KEGG" id="hro:HELRODRAFT_161829"/>
<dbReference type="InterPro" id="IPR014717">
    <property type="entry name" value="Transl_elong_EF1B/ribsomal_bS6"/>
</dbReference>
<dbReference type="PROSITE" id="PS00825">
    <property type="entry name" value="EF1BD_2"/>
    <property type="match status" value="1"/>
</dbReference>
<dbReference type="InterPro" id="IPR001326">
    <property type="entry name" value="Transl_elong_EF1B_B/D_CS"/>
</dbReference>
<keyword evidence="3 7" id="KW-0251">Elongation factor</keyword>
<reference evidence="12" key="1">
    <citation type="submission" date="2012-12" db="EMBL/GenBank/DDBJ databases">
        <authorList>
            <person name="Hellsten U."/>
            <person name="Grimwood J."/>
            <person name="Chapman J.A."/>
            <person name="Shapiro H."/>
            <person name="Aerts A."/>
            <person name="Otillar R.P."/>
            <person name="Terry A.Y."/>
            <person name="Boore J.L."/>
            <person name="Simakov O."/>
            <person name="Marletaz F."/>
            <person name="Cho S.-J."/>
            <person name="Edsinger-Gonzales E."/>
            <person name="Havlak P."/>
            <person name="Kuo D.-H."/>
            <person name="Larsson T."/>
            <person name="Lv J."/>
            <person name="Arendt D."/>
            <person name="Savage R."/>
            <person name="Osoegawa K."/>
            <person name="de Jong P."/>
            <person name="Lindberg D.R."/>
            <person name="Seaver E.C."/>
            <person name="Weisblat D.A."/>
            <person name="Putnam N.H."/>
            <person name="Grigoriev I.V."/>
            <person name="Rokhsar D.S."/>
        </authorList>
    </citation>
    <scope>NUCLEOTIDE SEQUENCE</scope>
</reference>
<dbReference type="InterPro" id="IPR018940">
    <property type="entry name" value="EF-1_beta_acid_region_euk"/>
</dbReference>
<evidence type="ECO:0000256" key="3">
    <source>
        <dbReference type="ARBA" id="ARBA00022768"/>
    </source>
</evidence>
<dbReference type="CDD" id="cd10308">
    <property type="entry name" value="GST_C_eEF1b_like"/>
    <property type="match status" value="1"/>
</dbReference>
<dbReference type="InterPro" id="IPR049720">
    <property type="entry name" value="EF1B_bsu/dsu"/>
</dbReference>
<dbReference type="GO" id="GO:0005829">
    <property type="term" value="C:cytosol"/>
    <property type="evidence" value="ECO:0000318"/>
    <property type="project" value="GO_Central"/>
</dbReference>
<dbReference type="PANTHER" id="PTHR11595:SF21">
    <property type="entry name" value="ELONGATION FACTOR 1-BETA"/>
    <property type="match status" value="1"/>
</dbReference>
<evidence type="ECO:0000313" key="11">
    <source>
        <dbReference type="EnsemblMetazoa" id="HelroP161829"/>
    </source>
</evidence>
<evidence type="ECO:0000256" key="7">
    <source>
        <dbReference type="RuleBase" id="RU003791"/>
    </source>
</evidence>
<feature type="domain" description="Elongation factor 1 beta central acidic region eukaryote" evidence="9">
    <location>
        <begin position="66"/>
        <end position="92"/>
    </location>
</feature>
<dbReference type="Pfam" id="PF21972">
    <property type="entry name" value="Arc1p_N_like"/>
    <property type="match status" value="1"/>
</dbReference>
<accession>T1ERY4</accession>
<reference evidence="10 12" key="2">
    <citation type="journal article" date="2013" name="Nature">
        <title>Insights into bilaterian evolution from three spiralian genomes.</title>
        <authorList>
            <person name="Simakov O."/>
            <person name="Marletaz F."/>
            <person name="Cho S.J."/>
            <person name="Edsinger-Gonzales E."/>
            <person name="Havlak P."/>
            <person name="Hellsten U."/>
            <person name="Kuo D.H."/>
            <person name="Larsson T."/>
            <person name="Lv J."/>
            <person name="Arendt D."/>
            <person name="Savage R."/>
            <person name="Osoegawa K."/>
            <person name="de Jong P."/>
            <person name="Grimwood J."/>
            <person name="Chapman J.A."/>
            <person name="Shapiro H."/>
            <person name="Aerts A."/>
            <person name="Otillar R.P."/>
            <person name="Terry A.Y."/>
            <person name="Boore J.L."/>
            <person name="Grigoriev I.V."/>
            <person name="Lindberg D.R."/>
            <person name="Seaver E.C."/>
            <person name="Weisblat D.A."/>
            <person name="Putnam N.H."/>
            <person name="Rokhsar D.S."/>
        </authorList>
    </citation>
    <scope>NUCLEOTIDE SEQUENCE</scope>
</reference>
<organism evidence="11 12">
    <name type="scientific">Helobdella robusta</name>
    <name type="common">Californian leech</name>
    <dbReference type="NCBI Taxonomy" id="6412"/>
    <lineage>
        <taxon>Eukaryota</taxon>
        <taxon>Metazoa</taxon>
        <taxon>Spiralia</taxon>
        <taxon>Lophotrochozoa</taxon>
        <taxon>Annelida</taxon>
        <taxon>Clitellata</taxon>
        <taxon>Hirudinea</taxon>
        <taxon>Rhynchobdellida</taxon>
        <taxon>Glossiphoniidae</taxon>
        <taxon>Helobdella</taxon>
    </lineage>
</organism>
<dbReference type="SMART" id="SM01182">
    <property type="entry name" value="EF-1_beta_acid"/>
    <property type="match status" value="2"/>
</dbReference>
<dbReference type="RefSeq" id="XP_009019956.1">
    <property type="nucleotide sequence ID" value="XM_009021708.1"/>
</dbReference>
<dbReference type="EMBL" id="AMQM01000926">
    <property type="status" value="NOT_ANNOTATED_CDS"/>
    <property type="molecule type" value="Genomic_DNA"/>
</dbReference>
<dbReference type="FunFam" id="1.20.1050.130:FF:000001">
    <property type="entry name" value="Putative Elongation factor 1-beta"/>
    <property type="match status" value="1"/>
</dbReference>
<dbReference type="SUPFAM" id="SSF54984">
    <property type="entry name" value="eEF-1beta-like"/>
    <property type="match status" value="1"/>
</dbReference>
<evidence type="ECO:0000256" key="2">
    <source>
        <dbReference type="ARBA" id="ARBA00017600"/>
    </source>
</evidence>
<evidence type="ECO:0000313" key="10">
    <source>
        <dbReference type="EMBL" id="ESO02548.1"/>
    </source>
</evidence>
<comment type="function">
    <text evidence="5">Catalytic subunit of the guanine nucleotide exchange factor (GEF) (eEF1B subcomplex) of the eukaryotic elongation factor 1 complex (eEF1). Stimulates the exchange of GDP for GTP on elongation factor 1A (eEF1A), probably by displacing GDP from the nucleotide binding pocket in eEF1A.</text>
</comment>
<dbReference type="PROSITE" id="PS00824">
    <property type="entry name" value="EF1BD_1"/>
    <property type="match status" value="1"/>
</dbReference>
<dbReference type="InParanoid" id="T1ERY4"/>
<evidence type="ECO:0000256" key="4">
    <source>
        <dbReference type="ARBA" id="ARBA00022917"/>
    </source>
</evidence>
<dbReference type="Proteomes" id="UP000015101">
    <property type="component" value="Unassembled WGS sequence"/>
</dbReference>
<name>T1ERY4_HELRO</name>
<dbReference type="Pfam" id="PF10587">
    <property type="entry name" value="EF-1_beta_acid"/>
    <property type="match status" value="1"/>
</dbReference>
<dbReference type="GO" id="GO:0006414">
    <property type="term" value="P:translational elongation"/>
    <property type="evidence" value="ECO:0000318"/>
    <property type="project" value="GO_Central"/>
</dbReference>
<dbReference type="FunFam" id="3.30.70.60:FF:000001">
    <property type="entry name" value="Elongation factor 1-beta 1 like"/>
    <property type="match status" value="1"/>
</dbReference>
<dbReference type="Gene3D" id="1.20.1050.130">
    <property type="match status" value="1"/>
</dbReference>
<proteinExistence type="inferred from homology"/>
<dbReference type="GO" id="GO:0005085">
    <property type="term" value="F:guanyl-nucleotide exchange factor activity"/>
    <property type="evidence" value="ECO:0000318"/>
    <property type="project" value="GO_Central"/>
</dbReference>
<comment type="subunit">
    <text evidence="6">EF-1 is composed of 4 subunits: alpha, beta (alpha subunit of the eEF1B subcomplex), delta (beta subunit of the eEF1B subcomplex), and gamma (gamma subunit of the eEF1B subcomplex). Interacts with elongation factor EEF1A1.</text>
</comment>
<dbReference type="OrthoDB" id="331763at2759"/>
<dbReference type="Pfam" id="PF00736">
    <property type="entry name" value="EF1_GNE"/>
    <property type="match status" value="1"/>
</dbReference>
<dbReference type="CTD" id="20199334"/>
<dbReference type="GO" id="GO:0003746">
    <property type="term" value="F:translation elongation factor activity"/>
    <property type="evidence" value="ECO:0007669"/>
    <property type="project" value="UniProtKB-KW"/>
</dbReference>
<dbReference type="InterPro" id="IPR014038">
    <property type="entry name" value="EF1B_bsu/dsu_GNE"/>
</dbReference>
<evidence type="ECO:0000256" key="6">
    <source>
        <dbReference type="ARBA" id="ARBA00093529"/>
    </source>
</evidence>
<dbReference type="STRING" id="6412.T1ERY4"/>
<dbReference type="EMBL" id="KB096742">
    <property type="protein sequence ID" value="ESO02548.1"/>
    <property type="molecule type" value="Genomic_DNA"/>
</dbReference>
<feature type="domain" description="Translation elongation factor EF1B beta/delta subunit guanine nucleotide exchange" evidence="8">
    <location>
        <begin position="135"/>
        <end position="221"/>
    </location>
</feature>
<dbReference type="OMA" id="YRWYKHI"/>
<evidence type="ECO:0000313" key="12">
    <source>
        <dbReference type="Proteomes" id="UP000015101"/>
    </source>
</evidence>
<dbReference type="InterPro" id="IPR036282">
    <property type="entry name" value="Glutathione-S-Trfase_C_sf"/>
</dbReference>
<dbReference type="CDD" id="cd00292">
    <property type="entry name" value="EF1B"/>
    <property type="match status" value="1"/>
</dbReference>
<dbReference type="SMART" id="SM00888">
    <property type="entry name" value="EF1_GNE"/>
    <property type="match status" value="1"/>
</dbReference>
<dbReference type="AlphaFoldDB" id="T1ERY4"/>
<dbReference type="FunCoup" id="T1ERY4">
    <property type="interactions" value="1601"/>
</dbReference>
<evidence type="ECO:0000256" key="1">
    <source>
        <dbReference type="ARBA" id="ARBA00007411"/>
    </source>
</evidence>
<dbReference type="SUPFAM" id="SSF47616">
    <property type="entry name" value="GST C-terminal domain-like"/>
    <property type="match status" value="1"/>
</dbReference>
<dbReference type="GO" id="GO:0005853">
    <property type="term" value="C:eukaryotic translation elongation factor 1 complex"/>
    <property type="evidence" value="ECO:0007669"/>
    <property type="project" value="InterPro"/>
</dbReference>
<dbReference type="EnsemblMetazoa" id="HelroT161829">
    <property type="protein sequence ID" value="HelroP161829"/>
    <property type="gene ID" value="HelroG161829"/>
</dbReference>
<feature type="domain" description="Elongation factor 1 beta central acidic region eukaryote" evidence="9">
    <location>
        <begin position="100"/>
        <end position="126"/>
    </location>
</feature>
<evidence type="ECO:0000259" key="9">
    <source>
        <dbReference type="SMART" id="SM01182"/>
    </source>
</evidence>
<dbReference type="HOGENOM" id="CLU_050172_0_2_1"/>
<gene>
    <name evidence="11" type="primary">20199334</name>
    <name evidence="10" type="ORF">HELRODRAFT_161829</name>
</gene>
<dbReference type="GeneID" id="20199334"/>
<protein>
    <recommendedName>
        <fullName evidence="2">Elongation factor 1-beta</fullName>
    </recommendedName>
</protein>
<dbReference type="eggNOG" id="KOG1668">
    <property type="taxonomic scope" value="Eukaryota"/>
</dbReference>
<keyword evidence="4 7" id="KW-0648">Protein biosynthesis</keyword>